<dbReference type="AlphaFoldDB" id="A0A8H5ZX02"/>
<name>A0A8H5ZX02_PETAA</name>
<reference evidence="1 2" key="1">
    <citation type="submission" date="2019-04" db="EMBL/GenBank/DDBJ databases">
        <title>Aspergillus burnettii sp. nov., novel species from soil in southeast Queensland.</title>
        <authorList>
            <person name="Gilchrist C.L.M."/>
            <person name="Pitt J.I."/>
            <person name="Lange L."/>
            <person name="Lacey H.J."/>
            <person name="Vuong D."/>
            <person name="Midgley D.J."/>
            <person name="Greenfield P."/>
            <person name="Bradbury M."/>
            <person name="Lacey E."/>
            <person name="Busk P.K."/>
            <person name="Pilgaard B."/>
            <person name="Chooi Y.H."/>
            <person name="Piggott A.M."/>
        </authorList>
    </citation>
    <scope>NUCLEOTIDE SEQUENCE [LARGE SCALE GENOMIC DNA]</scope>
    <source>
        <strain evidence="1 2">FRR 5400</strain>
    </source>
</reference>
<organism evidence="1 2">
    <name type="scientific">Petromyces alliaceus</name>
    <name type="common">Aspergillus alliaceus</name>
    <dbReference type="NCBI Taxonomy" id="209559"/>
    <lineage>
        <taxon>Eukaryota</taxon>
        <taxon>Fungi</taxon>
        <taxon>Dikarya</taxon>
        <taxon>Ascomycota</taxon>
        <taxon>Pezizomycotina</taxon>
        <taxon>Eurotiomycetes</taxon>
        <taxon>Eurotiomycetidae</taxon>
        <taxon>Eurotiales</taxon>
        <taxon>Aspergillaceae</taxon>
        <taxon>Aspergillus</taxon>
        <taxon>Aspergillus subgen. Circumdati</taxon>
    </lineage>
</organism>
<keyword evidence="2" id="KW-1185">Reference proteome</keyword>
<evidence type="ECO:0000313" key="1">
    <source>
        <dbReference type="EMBL" id="KAF5857272.1"/>
    </source>
</evidence>
<evidence type="ECO:0000313" key="2">
    <source>
        <dbReference type="Proteomes" id="UP000541154"/>
    </source>
</evidence>
<gene>
    <name evidence="1" type="ORF">ETB97_005997</name>
</gene>
<accession>A0A8H5ZX02</accession>
<sequence length="333" mass="36416">MHTPNASSITIVNCYPLSTQGATSVWNNASEWEFFQLRIAAVRSQINASDNTDMVEIISGNLRGSTALLSHFGAGVQLPAQSPSIIFHSAYSEPWTVGDDSEDAAAQLVEGLPHYPFTSSQSLQNTLDRQREALQQDKSRGQYLAFTAVPMAKFSRLSGDRSPVSKYSRFSYNAETGTLAAKVKSAPEHGIAAKAFELLISLELVSMNLEDHVDLLGSTTVTIGSWKKEADFCWAPASKATDLSFVVEVGLSESARNLPLDARGWLETCTSSVKLVVTIGINRANPEVILHRWELCPENIVSLQDLPLSQPVALQPLNYLGRTTQHWLPENPT</sequence>
<proteinExistence type="predicted"/>
<protein>
    <submittedName>
        <fullName evidence="1">Uncharacterized protein</fullName>
    </submittedName>
</protein>
<comment type="caution">
    <text evidence="1">The sequence shown here is derived from an EMBL/GenBank/DDBJ whole genome shotgun (WGS) entry which is preliminary data.</text>
</comment>
<dbReference type="EMBL" id="SPNV01000266">
    <property type="protein sequence ID" value="KAF5857272.1"/>
    <property type="molecule type" value="Genomic_DNA"/>
</dbReference>
<dbReference type="Proteomes" id="UP000541154">
    <property type="component" value="Unassembled WGS sequence"/>
</dbReference>